<gene>
    <name evidence="1" type="ORF">GA0061098_1004206</name>
</gene>
<name>A0A1C3VGJ7_9BRAD</name>
<protein>
    <recommendedName>
        <fullName evidence="3">Methyltransferase domain-containing protein</fullName>
    </recommendedName>
</protein>
<evidence type="ECO:0008006" key="3">
    <source>
        <dbReference type="Google" id="ProtNLM"/>
    </source>
</evidence>
<proteinExistence type="predicted"/>
<keyword evidence="2" id="KW-1185">Reference proteome</keyword>
<dbReference type="Proteomes" id="UP000199184">
    <property type="component" value="Unassembled WGS sequence"/>
</dbReference>
<accession>A0A1C3VGJ7</accession>
<evidence type="ECO:0000313" key="1">
    <source>
        <dbReference type="EMBL" id="SCB26913.1"/>
    </source>
</evidence>
<dbReference type="InterPro" id="IPR029063">
    <property type="entry name" value="SAM-dependent_MTases_sf"/>
</dbReference>
<dbReference type="RefSeq" id="WP_091956205.1">
    <property type="nucleotide sequence ID" value="NZ_FMAI01000004.1"/>
</dbReference>
<dbReference type="EMBL" id="FMAI01000004">
    <property type="protein sequence ID" value="SCB26913.1"/>
    <property type="molecule type" value="Genomic_DNA"/>
</dbReference>
<sequence length="236" mass="26422">MSYSLLTFSARKQLSRLGTALRGGVRPEFEAVYQRIFDRDIERLGIVNDFYPVSSAANYSLMYLISRLVQSFQFQQIVELGAGQTTLLIDAFKKRGIFDGSAITVEHDNFWRNFIQEKVGHELKLVPLSGSAYAGGYDFAKVEIPSKIELLLIDGPPAFGSRYLSRHSALPLVELLNHNGFVIVIDDAERRGESELAKRIADVLSKKHLNYRIGDVLAAKRQTVIASGKFESAAFF</sequence>
<dbReference type="Gene3D" id="3.40.50.150">
    <property type="entry name" value="Vaccinia Virus protein VP39"/>
    <property type="match status" value="1"/>
</dbReference>
<organism evidence="1 2">
    <name type="scientific">Bradyrhizobium shewense</name>
    <dbReference type="NCBI Taxonomy" id="1761772"/>
    <lineage>
        <taxon>Bacteria</taxon>
        <taxon>Pseudomonadati</taxon>
        <taxon>Pseudomonadota</taxon>
        <taxon>Alphaproteobacteria</taxon>
        <taxon>Hyphomicrobiales</taxon>
        <taxon>Nitrobacteraceae</taxon>
        <taxon>Bradyrhizobium</taxon>
    </lineage>
</organism>
<evidence type="ECO:0000313" key="2">
    <source>
        <dbReference type="Proteomes" id="UP000199184"/>
    </source>
</evidence>
<reference evidence="2" key="1">
    <citation type="submission" date="2016-08" db="EMBL/GenBank/DDBJ databases">
        <authorList>
            <person name="Varghese N."/>
            <person name="Submissions Spin"/>
        </authorList>
    </citation>
    <scope>NUCLEOTIDE SEQUENCE [LARGE SCALE GENOMIC DNA]</scope>
    <source>
        <strain evidence="2">ERR11</strain>
    </source>
</reference>
<dbReference type="AlphaFoldDB" id="A0A1C3VGJ7"/>